<dbReference type="SUPFAM" id="SSF50974">
    <property type="entry name" value="Nitrous oxide reductase, N-terminal domain"/>
    <property type="match status" value="1"/>
</dbReference>
<dbReference type="PANTHER" id="PTHR47197:SF3">
    <property type="entry name" value="DIHYDRO-HEME D1 DEHYDROGENASE"/>
    <property type="match status" value="1"/>
</dbReference>
<proteinExistence type="predicted"/>
<evidence type="ECO:0000313" key="1">
    <source>
        <dbReference type="EMBL" id="MCW9713788.1"/>
    </source>
</evidence>
<dbReference type="InterPro" id="IPR011045">
    <property type="entry name" value="N2O_reductase_N"/>
</dbReference>
<evidence type="ECO:0000313" key="2">
    <source>
        <dbReference type="Proteomes" id="UP001207337"/>
    </source>
</evidence>
<name>A0ABT3Q114_9BACT</name>
<sequence>MNKDFIMQSLMNAFSRIVFVTFAVFTLSAGTISAQHQPDKKNSTAEGQRIYVCNQGAATLTVIDAETNEIVDNIDLQELGFSENAKPHHTVAEPDGSHWYVTLIGENRVLKFNRKNELVGQAEMEVPGLLELHPTRDLLLVGRSMSAVNPPQSIGVINRSDMTLQKEIDTFFARPHAISTTPDGKWTFIASLAENQILSLNTETEETNLTRIGGDTHVFVDFAISPDGNTLVVTGQVSGKLLVFDISDPASPTVTDSIDVNAQPWHPIFSPDGRFVYFGNKEAHTVTVVNMQSRSVDTVIEGKGLAQPHGSALSADGKYLYISNNNRKGTYQASTTSSTGDPPGTITVINTETREIEKIIEVDAYPSGIGTRAR</sequence>
<dbReference type="Proteomes" id="UP001207337">
    <property type="component" value="Unassembled WGS sequence"/>
</dbReference>
<keyword evidence="2" id="KW-1185">Reference proteome</keyword>
<gene>
    <name evidence="1" type="ORF">LQ318_12825</name>
</gene>
<dbReference type="Gene3D" id="2.130.10.10">
    <property type="entry name" value="YVTN repeat-like/Quinoprotein amine dehydrogenase"/>
    <property type="match status" value="2"/>
</dbReference>
<dbReference type="EMBL" id="JAJNDC010000003">
    <property type="protein sequence ID" value="MCW9713788.1"/>
    <property type="molecule type" value="Genomic_DNA"/>
</dbReference>
<comment type="caution">
    <text evidence="1">The sequence shown here is derived from an EMBL/GenBank/DDBJ whole genome shotgun (WGS) entry which is preliminary data.</text>
</comment>
<reference evidence="1 2" key="1">
    <citation type="submission" date="2021-11" db="EMBL/GenBank/DDBJ databases">
        <title>Aliifidinibius sp. nov., a new bacterium isolated from saline soil.</title>
        <authorList>
            <person name="Galisteo C."/>
            <person name="De La Haba R."/>
            <person name="Sanchez-Porro C."/>
            <person name="Ventosa A."/>
        </authorList>
    </citation>
    <scope>NUCLEOTIDE SEQUENCE [LARGE SCALE GENOMIC DNA]</scope>
    <source>
        <strain evidence="1 2">KACC 190600</strain>
    </source>
</reference>
<dbReference type="RefSeq" id="WP_265790722.1">
    <property type="nucleotide sequence ID" value="NZ_BAABRS010000003.1"/>
</dbReference>
<dbReference type="InterPro" id="IPR015943">
    <property type="entry name" value="WD40/YVTN_repeat-like_dom_sf"/>
</dbReference>
<dbReference type="Pfam" id="PF10282">
    <property type="entry name" value="Lactonase"/>
    <property type="match status" value="1"/>
</dbReference>
<dbReference type="InterPro" id="IPR019405">
    <property type="entry name" value="Lactonase_7-beta_prop"/>
</dbReference>
<organism evidence="1 2">
    <name type="scientific">Fodinibius salicampi</name>
    <dbReference type="NCBI Taxonomy" id="1920655"/>
    <lineage>
        <taxon>Bacteria</taxon>
        <taxon>Pseudomonadati</taxon>
        <taxon>Balneolota</taxon>
        <taxon>Balneolia</taxon>
        <taxon>Balneolales</taxon>
        <taxon>Balneolaceae</taxon>
        <taxon>Fodinibius</taxon>
    </lineage>
</organism>
<dbReference type="PANTHER" id="PTHR47197">
    <property type="entry name" value="PROTEIN NIRF"/>
    <property type="match status" value="1"/>
</dbReference>
<dbReference type="InterPro" id="IPR051200">
    <property type="entry name" value="Host-pathogen_enzymatic-act"/>
</dbReference>
<protein>
    <submittedName>
        <fullName evidence="1">YncE family protein</fullName>
    </submittedName>
</protein>
<accession>A0ABT3Q114</accession>